<organism evidence="2 3">
    <name type="scientific">Parafrankia colletiae</name>
    <dbReference type="NCBI Taxonomy" id="573497"/>
    <lineage>
        <taxon>Bacteria</taxon>
        <taxon>Bacillati</taxon>
        <taxon>Actinomycetota</taxon>
        <taxon>Actinomycetes</taxon>
        <taxon>Frankiales</taxon>
        <taxon>Frankiaceae</taxon>
        <taxon>Parafrankia</taxon>
    </lineage>
</organism>
<dbReference type="EMBL" id="MBLM01000152">
    <property type="protein sequence ID" value="OHV30709.1"/>
    <property type="molecule type" value="Genomic_DNA"/>
</dbReference>
<dbReference type="Proteomes" id="UP000179627">
    <property type="component" value="Unassembled WGS sequence"/>
</dbReference>
<feature type="compositionally biased region" description="Low complexity" evidence="1">
    <location>
        <begin position="29"/>
        <end position="42"/>
    </location>
</feature>
<evidence type="ECO:0000256" key="1">
    <source>
        <dbReference type="SAM" id="MobiDB-lite"/>
    </source>
</evidence>
<proteinExistence type="predicted"/>
<sequence>MGWVAFLVGIAVLAGAAGYALNRVTAGTAEAPAARPTPTAGATIGGPGTGPTDQAGGVPGQAAGPTAEQVAIMLAGNGLPLRTTVVYTAQNDPDSLLGRPGGYSSRIAFSDARISASEIAGAPPDAIERGGAIEVFGDPAAAQARGSRLSAPGAGGDLPAEYTFVQGRVVLRLSMILPEAMASAYRSALTRVGGGS</sequence>
<dbReference type="AlphaFoldDB" id="A0A1S1QAT2"/>
<protein>
    <submittedName>
        <fullName evidence="2">Uncharacterized protein</fullName>
    </submittedName>
</protein>
<feature type="compositionally biased region" description="Low complexity" evidence="1">
    <location>
        <begin position="50"/>
        <end position="63"/>
    </location>
</feature>
<accession>A0A1S1QAT2</accession>
<reference evidence="3" key="1">
    <citation type="submission" date="2016-07" db="EMBL/GenBank/DDBJ databases">
        <title>Sequence Frankia sp. strain CcI1.17.</title>
        <authorList>
            <person name="Ghodhbane-Gtari F."/>
            <person name="Swanson E."/>
            <person name="Gueddou A."/>
            <person name="Morris K."/>
            <person name="Hezbri K."/>
            <person name="Ktari A."/>
            <person name="Nouioui I."/>
            <person name="Abebe-Akele F."/>
            <person name="Simpson S."/>
            <person name="Thomas K."/>
            <person name="Gtari M."/>
            <person name="Tisa L.S."/>
            <person name="Hurst S."/>
        </authorList>
    </citation>
    <scope>NUCLEOTIDE SEQUENCE [LARGE SCALE GENOMIC DNA]</scope>
    <source>
        <strain evidence="3">Cc1.17</strain>
    </source>
</reference>
<keyword evidence="3" id="KW-1185">Reference proteome</keyword>
<feature type="region of interest" description="Disordered" evidence="1">
    <location>
        <begin position="29"/>
        <end position="63"/>
    </location>
</feature>
<gene>
    <name evidence="2" type="ORF">CC117_06455</name>
</gene>
<comment type="caution">
    <text evidence="2">The sequence shown here is derived from an EMBL/GenBank/DDBJ whole genome shotgun (WGS) entry which is preliminary data.</text>
</comment>
<evidence type="ECO:0000313" key="2">
    <source>
        <dbReference type="EMBL" id="OHV30709.1"/>
    </source>
</evidence>
<evidence type="ECO:0000313" key="3">
    <source>
        <dbReference type="Proteomes" id="UP000179627"/>
    </source>
</evidence>
<name>A0A1S1QAT2_9ACTN</name>